<proteinExistence type="predicted"/>
<feature type="compositionally biased region" description="Polar residues" evidence="1">
    <location>
        <begin position="29"/>
        <end position="51"/>
    </location>
</feature>
<evidence type="ECO:0000313" key="2">
    <source>
        <dbReference type="EMBL" id="SCM80683.1"/>
    </source>
</evidence>
<accession>A0A212LSY0</accession>
<dbReference type="AlphaFoldDB" id="A0A212LSY0"/>
<evidence type="ECO:0000256" key="1">
    <source>
        <dbReference type="SAM" id="MobiDB-lite"/>
    </source>
</evidence>
<name>A0A212LSY0_9FIRM</name>
<dbReference type="EMBL" id="FMJE01000003">
    <property type="protein sequence ID" value="SCM80683.1"/>
    <property type="molecule type" value="Genomic_DNA"/>
</dbReference>
<dbReference type="RefSeq" id="WP_288183957.1">
    <property type="nucleotide sequence ID" value="NZ_LT608335.1"/>
</dbReference>
<feature type="region of interest" description="Disordered" evidence="1">
    <location>
        <begin position="1"/>
        <end position="66"/>
    </location>
</feature>
<protein>
    <submittedName>
        <fullName evidence="2">Uncharacterized protein</fullName>
    </submittedName>
</protein>
<reference evidence="2" key="1">
    <citation type="submission" date="2016-08" db="EMBL/GenBank/DDBJ databases">
        <authorList>
            <person name="Seilhamer J.J."/>
        </authorList>
    </citation>
    <scope>NUCLEOTIDE SEQUENCE</scope>
    <source>
        <strain evidence="2">86</strain>
    </source>
</reference>
<gene>
    <name evidence="2" type="ORF">KL86SPO_30861</name>
</gene>
<sequence length="66" mass="6932">MTKKTGFWNGKNMAGESHAGVKGLISEGPRTSPTQSKYQVSTDTVSATDLQANEEAPDTPGKHTPG</sequence>
<organism evidence="2">
    <name type="scientific">uncultured Sporomusa sp</name>
    <dbReference type="NCBI Taxonomy" id="307249"/>
    <lineage>
        <taxon>Bacteria</taxon>
        <taxon>Bacillati</taxon>
        <taxon>Bacillota</taxon>
        <taxon>Negativicutes</taxon>
        <taxon>Selenomonadales</taxon>
        <taxon>Sporomusaceae</taxon>
        <taxon>Sporomusa</taxon>
        <taxon>environmental samples</taxon>
    </lineage>
</organism>